<dbReference type="EC" id="2.4.1.-" evidence="12"/>
<dbReference type="GO" id="GO:0006506">
    <property type="term" value="P:GPI anchor biosynthetic process"/>
    <property type="evidence" value="ECO:0007669"/>
    <property type="project" value="UniProtKB-KW"/>
</dbReference>
<dbReference type="GO" id="GO:0005789">
    <property type="term" value="C:endoplasmic reticulum membrane"/>
    <property type="evidence" value="ECO:0007669"/>
    <property type="project" value="UniProtKB-SubCell"/>
</dbReference>
<evidence type="ECO:0000256" key="4">
    <source>
        <dbReference type="ARBA" id="ARBA00013795"/>
    </source>
</evidence>
<dbReference type="InterPro" id="IPR007315">
    <property type="entry name" value="PIG-V/Gpi18"/>
</dbReference>
<evidence type="ECO:0000256" key="8">
    <source>
        <dbReference type="ARBA" id="ARBA00022692"/>
    </source>
</evidence>
<dbReference type="Proteomes" id="UP001209540">
    <property type="component" value="Unassembled WGS sequence"/>
</dbReference>
<feature type="transmembrane region" description="Helical" evidence="12">
    <location>
        <begin position="7"/>
        <end position="27"/>
    </location>
</feature>
<comment type="function">
    <text evidence="12">Mannosyltransferase involved in glycosylphosphatidylinositol-anchor biosynthesis.</text>
</comment>
<reference evidence="13" key="1">
    <citation type="journal article" date="2022" name="IScience">
        <title>Evolution of zygomycete secretomes and the origins of terrestrial fungal ecologies.</title>
        <authorList>
            <person name="Chang Y."/>
            <person name="Wang Y."/>
            <person name="Mondo S."/>
            <person name="Ahrendt S."/>
            <person name="Andreopoulos W."/>
            <person name="Barry K."/>
            <person name="Beard J."/>
            <person name="Benny G.L."/>
            <person name="Blankenship S."/>
            <person name="Bonito G."/>
            <person name="Cuomo C."/>
            <person name="Desiro A."/>
            <person name="Gervers K.A."/>
            <person name="Hundley H."/>
            <person name="Kuo A."/>
            <person name="LaButti K."/>
            <person name="Lang B.F."/>
            <person name="Lipzen A."/>
            <person name="O'Donnell K."/>
            <person name="Pangilinan J."/>
            <person name="Reynolds N."/>
            <person name="Sandor L."/>
            <person name="Smith M.E."/>
            <person name="Tsang A."/>
            <person name="Grigoriev I.V."/>
            <person name="Stajich J.E."/>
            <person name="Spatafora J.W."/>
        </authorList>
    </citation>
    <scope>NUCLEOTIDE SEQUENCE</scope>
    <source>
        <strain evidence="13">RSA 2281</strain>
    </source>
</reference>
<dbReference type="Pfam" id="PF04188">
    <property type="entry name" value="Mannosyl_trans2"/>
    <property type="match status" value="1"/>
</dbReference>
<evidence type="ECO:0000313" key="13">
    <source>
        <dbReference type="EMBL" id="KAI9254454.1"/>
    </source>
</evidence>
<comment type="similarity">
    <text evidence="3 12">Belongs to the PIGV family.</text>
</comment>
<feature type="transmembrane region" description="Helical" evidence="12">
    <location>
        <begin position="287"/>
        <end position="305"/>
    </location>
</feature>
<evidence type="ECO:0000256" key="12">
    <source>
        <dbReference type="RuleBase" id="RU363112"/>
    </source>
</evidence>
<keyword evidence="14" id="KW-1185">Reference proteome</keyword>
<feature type="transmembrane region" description="Helical" evidence="12">
    <location>
        <begin position="391"/>
        <end position="415"/>
    </location>
</feature>
<dbReference type="PANTHER" id="PTHR12468:SF2">
    <property type="entry name" value="GPI MANNOSYLTRANSFERASE 2"/>
    <property type="match status" value="1"/>
</dbReference>
<keyword evidence="9 12" id="KW-0256">Endoplasmic reticulum</keyword>
<dbReference type="GO" id="GO:0000009">
    <property type="term" value="F:alpha-1,6-mannosyltransferase activity"/>
    <property type="evidence" value="ECO:0007669"/>
    <property type="project" value="InterPro"/>
</dbReference>
<keyword evidence="10 12" id="KW-1133">Transmembrane helix</keyword>
<keyword evidence="6 12" id="KW-0328">Glycosyltransferase</keyword>
<sequence>MKTLKHVYAFAIASRLTTITIAILSFLTTGTYDSSADIQLASSSLIHRCLSVFVRWDALYFMHIARHGYVYEQEHAFFPTVPLAARYLAQTVFSPLQNSLGAQHTIVLAAVLITNISFILAAGTLFKLTRSIFPGHPQLAAISAIAFCLSPPCMFMSSVYTESPFAWLSFTGMLWYSKKHYLAAALVWGVTSSVRSNAIVYSGFFMYDLILRRFGKCSMVTGLIRAMVYMAITFSGYAAVQYYGYLEYCPGRPWCEQTIPMLYSFVQKEYWNNGFLTYYEVKQIPNFFLALPIISITVVGLWRYIQYDGLWFWSLGFLSSKDQGGEPTMGYTSRRAAPFMYLWGVLLFYATTCMHVQVIIRFFTSLPPLYWFTAQLWMEGFGNHSKAIQQWIAKIVLSYYVLYGLVGIVLFAAFLPPA</sequence>
<feature type="transmembrane region" description="Helical" evidence="12">
    <location>
        <begin position="222"/>
        <end position="244"/>
    </location>
</feature>
<evidence type="ECO:0000256" key="7">
    <source>
        <dbReference type="ARBA" id="ARBA00022679"/>
    </source>
</evidence>
<accession>A0AAD5PCJ9</accession>
<dbReference type="GO" id="GO:0004376">
    <property type="term" value="F:GPI mannosyltransferase activity"/>
    <property type="evidence" value="ECO:0007669"/>
    <property type="project" value="InterPro"/>
</dbReference>
<dbReference type="EMBL" id="JAIXMP010000024">
    <property type="protein sequence ID" value="KAI9254454.1"/>
    <property type="molecule type" value="Genomic_DNA"/>
</dbReference>
<keyword evidence="7 12" id="KW-0808">Transferase</keyword>
<feature type="transmembrane region" description="Helical" evidence="12">
    <location>
        <begin position="181"/>
        <end position="210"/>
    </location>
</feature>
<feature type="transmembrane region" description="Helical" evidence="12">
    <location>
        <begin position="106"/>
        <end position="126"/>
    </location>
</feature>
<evidence type="ECO:0000256" key="2">
    <source>
        <dbReference type="ARBA" id="ARBA00004687"/>
    </source>
</evidence>
<dbReference type="GO" id="GO:0031501">
    <property type="term" value="C:mannosyltransferase complex"/>
    <property type="evidence" value="ECO:0007669"/>
    <property type="project" value="TreeGrafter"/>
</dbReference>
<organism evidence="13 14">
    <name type="scientific">Phascolomyces articulosus</name>
    <dbReference type="NCBI Taxonomy" id="60185"/>
    <lineage>
        <taxon>Eukaryota</taxon>
        <taxon>Fungi</taxon>
        <taxon>Fungi incertae sedis</taxon>
        <taxon>Mucoromycota</taxon>
        <taxon>Mucoromycotina</taxon>
        <taxon>Mucoromycetes</taxon>
        <taxon>Mucorales</taxon>
        <taxon>Lichtheimiaceae</taxon>
        <taxon>Phascolomyces</taxon>
    </lineage>
</organism>
<feature type="transmembrane region" description="Helical" evidence="12">
    <location>
        <begin position="138"/>
        <end position="161"/>
    </location>
</feature>
<evidence type="ECO:0000256" key="1">
    <source>
        <dbReference type="ARBA" id="ARBA00004477"/>
    </source>
</evidence>
<comment type="caution">
    <text evidence="13">The sequence shown here is derived from an EMBL/GenBank/DDBJ whole genome shotgun (WGS) entry which is preliminary data.</text>
</comment>
<evidence type="ECO:0000256" key="3">
    <source>
        <dbReference type="ARBA" id="ARBA00008698"/>
    </source>
</evidence>
<keyword evidence="8 12" id="KW-0812">Transmembrane</keyword>
<evidence type="ECO:0000256" key="9">
    <source>
        <dbReference type="ARBA" id="ARBA00022824"/>
    </source>
</evidence>
<evidence type="ECO:0000256" key="6">
    <source>
        <dbReference type="ARBA" id="ARBA00022676"/>
    </source>
</evidence>
<comment type="subcellular location">
    <subcellularLocation>
        <location evidence="1 12">Endoplasmic reticulum membrane</location>
        <topology evidence="1 12">Multi-pass membrane protein</topology>
    </subcellularLocation>
</comment>
<dbReference type="AlphaFoldDB" id="A0AAD5PCJ9"/>
<evidence type="ECO:0000313" key="14">
    <source>
        <dbReference type="Proteomes" id="UP001209540"/>
    </source>
</evidence>
<keyword evidence="11 12" id="KW-0472">Membrane</keyword>
<protein>
    <recommendedName>
        <fullName evidence="4 12">GPI mannosyltransferase 2</fullName>
        <ecNumber evidence="12">2.4.1.-</ecNumber>
    </recommendedName>
</protein>
<gene>
    <name evidence="13" type="ORF">BDA99DRAFT_607193</name>
</gene>
<evidence type="ECO:0000256" key="5">
    <source>
        <dbReference type="ARBA" id="ARBA00022502"/>
    </source>
</evidence>
<comment type="pathway">
    <text evidence="2 12">Glycolipid biosynthesis; glycosylphosphatidylinositol-anchor biosynthesis.</text>
</comment>
<evidence type="ECO:0000256" key="11">
    <source>
        <dbReference type="ARBA" id="ARBA00023136"/>
    </source>
</evidence>
<reference evidence="13" key="2">
    <citation type="submission" date="2023-02" db="EMBL/GenBank/DDBJ databases">
        <authorList>
            <consortium name="DOE Joint Genome Institute"/>
            <person name="Mondo S.J."/>
            <person name="Chang Y."/>
            <person name="Wang Y."/>
            <person name="Ahrendt S."/>
            <person name="Andreopoulos W."/>
            <person name="Barry K."/>
            <person name="Beard J."/>
            <person name="Benny G.L."/>
            <person name="Blankenship S."/>
            <person name="Bonito G."/>
            <person name="Cuomo C."/>
            <person name="Desiro A."/>
            <person name="Gervers K.A."/>
            <person name="Hundley H."/>
            <person name="Kuo A."/>
            <person name="LaButti K."/>
            <person name="Lang B.F."/>
            <person name="Lipzen A."/>
            <person name="O'Donnell K."/>
            <person name="Pangilinan J."/>
            <person name="Reynolds N."/>
            <person name="Sandor L."/>
            <person name="Smith M.W."/>
            <person name="Tsang A."/>
            <person name="Grigoriev I.V."/>
            <person name="Stajich J.E."/>
            <person name="Spatafora J.W."/>
        </authorList>
    </citation>
    <scope>NUCLEOTIDE SEQUENCE</scope>
    <source>
        <strain evidence="13">RSA 2281</strain>
    </source>
</reference>
<evidence type="ECO:0000256" key="10">
    <source>
        <dbReference type="ARBA" id="ARBA00022989"/>
    </source>
</evidence>
<proteinExistence type="inferred from homology"/>
<name>A0AAD5PCJ9_9FUNG</name>
<dbReference type="PANTHER" id="PTHR12468">
    <property type="entry name" value="GPI MANNOSYLTRANSFERASE 2"/>
    <property type="match status" value="1"/>
</dbReference>
<keyword evidence="5 12" id="KW-0337">GPI-anchor biosynthesis</keyword>
<feature type="transmembrane region" description="Helical" evidence="12">
    <location>
        <begin position="339"/>
        <end position="363"/>
    </location>
</feature>